<name>A0AAU8KG93_9ACTN</name>
<dbReference type="RefSeq" id="WP_354596848.1">
    <property type="nucleotide sequence ID" value="NZ_CP136798.1"/>
</dbReference>
<proteinExistence type="predicted"/>
<feature type="region of interest" description="Disordered" evidence="1">
    <location>
        <begin position="147"/>
        <end position="189"/>
    </location>
</feature>
<sequence>MSSPAPLTALGRTVTFADGSTAQLRYSLGAIALLEQRYGGIDGVLSIFEKLDAGGRSGVVIGPMLELIGAGLTGSGGFVPHMTERVSTVREETPDGRKTSRDVREVTAVRYVRASDRRELGDLLDFSNFEQLTEAMTQAFAEAFPQGEAEAPAGPYTDVELTVPDTFRGTSSTTSEPSPSAAATAPSGS</sequence>
<protein>
    <submittedName>
        <fullName evidence="2">Uncharacterized protein</fullName>
    </submittedName>
</protein>
<accession>A0AAU8KG93</accession>
<reference evidence="2" key="1">
    <citation type="submission" date="2023-10" db="EMBL/GenBank/DDBJ databases">
        <title>Complete genome sequence of Streptomyces sp. JL1001.</title>
        <authorList>
            <person name="Jiang L."/>
        </authorList>
    </citation>
    <scope>NUCLEOTIDE SEQUENCE</scope>
    <source>
        <strain evidence="2">JL1001</strain>
    </source>
</reference>
<dbReference type="AlphaFoldDB" id="A0AAU8KG93"/>
<evidence type="ECO:0000313" key="2">
    <source>
        <dbReference type="EMBL" id="XCN13945.1"/>
    </source>
</evidence>
<evidence type="ECO:0000256" key="1">
    <source>
        <dbReference type="SAM" id="MobiDB-lite"/>
    </source>
</evidence>
<gene>
    <name evidence="2" type="ORF">R1Y80_09875</name>
</gene>
<dbReference type="EMBL" id="CP136798">
    <property type="protein sequence ID" value="XCN13945.1"/>
    <property type="molecule type" value="Genomic_DNA"/>
</dbReference>
<organism evidence="2">
    <name type="scientific">Streptomyces sp. JL1001</name>
    <dbReference type="NCBI Taxonomy" id="3078227"/>
    <lineage>
        <taxon>Bacteria</taxon>
        <taxon>Bacillati</taxon>
        <taxon>Actinomycetota</taxon>
        <taxon>Actinomycetes</taxon>
        <taxon>Kitasatosporales</taxon>
        <taxon>Streptomycetaceae</taxon>
        <taxon>Streptomyces</taxon>
    </lineage>
</organism>
<feature type="compositionally biased region" description="Low complexity" evidence="1">
    <location>
        <begin position="170"/>
        <end position="189"/>
    </location>
</feature>